<feature type="region of interest" description="Disordered" evidence="9">
    <location>
        <begin position="1"/>
        <end position="21"/>
    </location>
</feature>
<feature type="compositionally biased region" description="Acidic residues" evidence="9">
    <location>
        <begin position="170"/>
        <end position="180"/>
    </location>
</feature>
<keyword evidence="7" id="KW-0539">Nucleus</keyword>
<feature type="compositionally biased region" description="Low complexity" evidence="9">
    <location>
        <begin position="491"/>
        <end position="500"/>
    </location>
</feature>
<dbReference type="SUPFAM" id="SSF47370">
    <property type="entry name" value="Bromodomain"/>
    <property type="match status" value="2"/>
</dbReference>
<comment type="subcellular location">
    <subcellularLocation>
        <location evidence="1">Nucleus</location>
    </subcellularLocation>
</comment>
<dbReference type="Gene3D" id="1.20.920.10">
    <property type="entry name" value="Bromodomain-like"/>
    <property type="match status" value="2"/>
</dbReference>
<dbReference type="Pfam" id="PF00439">
    <property type="entry name" value="Bromodomain"/>
    <property type="match status" value="2"/>
</dbReference>
<dbReference type="Proteomes" id="UP001152533">
    <property type="component" value="Unassembled WGS sequence"/>
</dbReference>
<feature type="compositionally biased region" description="Acidic residues" evidence="9">
    <location>
        <begin position="203"/>
        <end position="242"/>
    </location>
</feature>
<dbReference type="PROSITE" id="PS50014">
    <property type="entry name" value="BROMODOMAIN_2"/>
    <property type="match status" value="2"/>
</dbReference>
<dbReference type="InterPro" id="IPR036427">
    <property type="entry name" value="Bromodomain-like_sf"/>
</dbReference>
<feature type="domain" description="Bromo" evidence="10">
    <location>
        <begin position="60"/>
        <end position="130"/>
    </location>
</feature>
<keyword evidence="6" id="KW-0804">Transcription</keyword>
<evidence type="ECO:0000256" key="5">
    <source>
        <dbReference type="ARBA" id="ARBA00023117"/>
    </source>
</evidence>
<sequence>MDHKRKSSAANGATEGADERAAKRLRLSQKYNLSKQETVESTTEHGLFFLEQIRQTKDKNGRLVAGYFEKLPSKESTPEYYKKTRMPISLSMIERKLKKGDFSTLTELESYFKRMVTNAKEFYPRNTQIFDDAERVRKALSNYMTKTNPAYNGGNYSAVPTPLPASGVVDEVEEEDEDDATPAKTGRRKSQGNAKPAEKQPEVDEGDEDEDEDAEEDEDEEDEEEEEEDDDAEGEEDDDEEASQSSKRAAIIIRRRGPGRPPKGVTPRKSKGRTSTPSRPDCEYEDVPYKGLTFQAAQEKIVEEMLRKREDEPEAYFEPFVNLPPRALKDYYRVIKEPISIKKLQKSVKGVKGRNEATGTSEFKNWAAFEESASLLWKNACFYNEEGSEIYELAQELKEFFLDELKQAKAVVPEPSQPKIKLKVQQPAAEQPTTSKKITIHVGGKSDSADSPAPPVPQSAGSQASEQIAPNGTTRQAANPIMPAAMDRIRSTSAASPSPSVANTIKREDVMRPSPAGTPGHASTPSAFPPPGQPAGLSSATFQPIGAPRQQAQPNRVQQPSKPLWDQRLRAPGKGIADALISSLKVQNHPMINHDRRFEVTVKPLEKVSQQSVTVHMPANQLRIQIVPTLPAFLEKEGRQYRLWVIINRHTLTPVHGVPGQVLSTGERVFEAQLQAGIVNTIEVHVVAALPKGQKLPSGEDFEVEQMTVLANVTISAQNRRVMPLAIVTVALLNGLVHGDLPNHLLDRRPEAYNISDNGYTRYPPMHYSSRVLLRPDQTRMTPQIVQPTAAAPEIKPRKRLPDDRLAWSLPREQKPDVSPTAWSNLPDPWRPTQPKPQSQPEVREEPGRGLHNGLSLSLEDAHFATSCILSIGPDLMMKLGKHARPSLLMRACVFDEKVTKGLVKGLVNYNNNLALFTDQASISAVTIKWISMLREADAMGDRKKGLIHLMGSVALLLDDQDMFNKVLRHVSPI</sequence>
<evidence type="ECO:0000313" key="11">
    <source>
        <dbReference type="EMBL" id="CAI0648813.1"/>
    </source>
</evidence>
<dbReference type="InterPro" id="IPR001487">
    <property type="entry name" value="Bromodomain"/>
</dbReference>
<accession>A0A9W4RWL4</accession>
<keyword evidence="4" id="KW-0805">Transcription regulation</keyword>
<keyword evidence="5 8" id="KW-0103">Bromodomain</keyword>
<evidence type="ECO:0000256" key="6">
    <source>
        <dbReference type="ARBA" id="ARBA00023163"/>
    </source>
</evidence>
<evidence type="ECO:0000256" key="4">
    <source>
        <dbReference type="ARBA" id="ARBA00023015"/>
    </source>
</evidence>
<dbReference type="InterPro" id="IPR054551">
    <property type="entry name" value="RSC4_Ig-like"/>
</dbReference>
<keyword evidence="3" id="KW-0156">Chromatin regulator</keyword>
<gene>
    <name evidence="11" type="ORF">CGXH109_LOCUS79545</name>
</gene>
<feature type="domain" description="Bromo" evidence="10">
    <location>
        <begin position="309"/>
        <end position="391"/>
    </location>
</feature>
<keyword evidence="12" id="KW-1185">Reference proteome</keyword>
<feature type="compositionally biased region" description="Polar residues" evidence="9">
    <location>
        <begin position="461"/>
        <end position="476"/>
    </location>
</feature>
<name>A0A9W4RWL4_9PEZI</name>
<evidence type="ECO:0000256" key="7">
    <source>
        <dbReference type="ARBA" id="ARBA00023242"/>
    </source>
</evidence>
<feature type="region of interest" description="Disordered" evidence="9">
    <location>
        <begin position="490"/>
        <end position="542"/>
    </location>
</feature>
<reference evidence="11" key="1">
    <citation type="submission" date="2022-08" db="EMBL/GenBank/DDBJ databases">
        <authorList>
            <person name="Giroux E."/>
            <person name="Giroux E."/>
        </authorList>
    </citation>
    <scope>NUCLEOTIDE SEQUENCE</scope>
    <source>
        <strain evidence="11">H1091258</strain>
    </source>
</reference>
<dbReference type="FunFam" id="1.20.920.10:FF:000083">
    <property type="entry name" value="WGS project CABT00000000 data, contig 2.8"/>
    <property type="match status" value="1"/>
</dbReference>
<dbReference type="PANTHER" id="PTHR16062">
    <property type="entry name" value="SWI/SNF-RELATED"/>
    <property type="match status" value="1"/>
</dbReference>
<comment type="caution">
    <text evidence="11">The sequence shown here is derived from an EMBL/GenBank/DDBJ whole genome shotgun (WGS) entry which is preliminary data.</text>
</comment>
<dbReference type="GO" id="GO:0016586">
    <property type="term" value="C:RSC-type complex"/>
    <property type="evidence" value="ECO:0007669"/>
    <property type="project" value="InterPro"/>
</dbReference>
<dbReference type="Pfam" id="PF22994">
    <property type="entry name" value="RSC4_Ig_like"/>
    <property type="match status" value="1"/>
</dbReference>
<dbReference type="SMART" id="SM00297">
    <property type="entry name" value="BROMO"/>
    <property type="match status" value="2"/>
</dbReference>
<feature type="region of interest" description="Disordered" evidence="9">
    <location>
        <begin position="170"/>
        <end position="287"/>
    </location>
</feature>
<organism evidence="11 12">
    <name type="scientific">Colletotrichum noveboracense</name>
    <dbReference type="NCBI Taxonomy" id="2664923"/>
    <lineage>
        <taxon>Eukaryota</taxon>
        <taxon>Fungi</taxon>
        <taxon>Dikarya</taxon>
        <taxon>Ascomycota</taxon>
        <taxon>Pezizomycotina</taxon>
        <taxon>Sordariomycetes</taxon>
        <taxon>Hypocreomycetidae</taxon>
        <taxon>Glomerellales</taxon>
        <taxon>Glomerellaceae</taxon>
        <taxon>Colletotrichum</taxon>
        <taxon>Colletotrichum gloeosporioides species complex</taxon>
    </lineage>
</organism>
<dbReference type="EMBL" id="CAMGZC010000607">
    <property type="protein sequence ID" value="CAI0648813.1"/>
    <property type="molecule type" value="Genomic_DNA"/>
</dbReference>
<feature type="region of interest" description="Disordered" evidence="9">
    <location>
        <begin position="809"/>
        <end position="852"/>
    </location>
</feature>
<evidence type="ECO:0000256" key="2">
    <source>
        <dbReference type="ARBA" id="ARBA00022737"/>
    </source>
</evidence>
<evidence type="ECO:0000256" key="1">
    <source>
        <dbReference type="ARBA" id="ARBA00004123"/>
    </source>
</evidence>
<feature type="region of interest" description="Disordered" evidence="9">
    <location>
        <begin position="413"/>
        <end position="476"/>
    </location>
</feature>
<dbReference type="GO" id="GO:0006368">
    <property type="term" value="P:transcription elongation by RNA polymerase II"/>
    <property type="evidence" value="ECO:0007669"/>
    <property type="project" value="TreeGrafter"/>
</dbReference>
<evidence type="ECO:0000259" key="10">
    <source>
        <dbReference type="PROSITE" id="PS50014"/>
    </source>
</evidence>
<dbReference type="AlphaFoldDB" id="A0A9W4RWL4"/>
<dbReference type="GO" id="GO:0006338">
    <property type="term" value="P:chromatin remodeling"/>
    <property type="evidence" value="ECO:0007669"/>
    <property type="project" value="InterPro"/>
</dbReference>
<evidence type="ECO:0000256" key="3">
    <source>
        <dbReference type="ARBA" id="ARBA00022853"/>
    </source>
</evidence>
<keyword evidence="2" id="KW-0677">Repeat</keyword>
<protein>
    <recommendedName>
        <fullName evidence="10">Bromo domain-containing protein</fullName>
    </recommendedName>
</protein>
<evidence type="ECO:0000256" key="9">
    <source>
        <dbReference type="SAM" id="MobiDB-lite"/>
    </source>
</evidence>
<dbReference type="PANTHER" id="PTHR16062:SF19">
    <property type="entry name" value="PROTEIN POLYBROMO-1"/>
    <property type="match status" value="1"/>
</dbReference>
<dbReference type="CDD" id="cd04369">
    <property type="entry name" value="Bromodomain"/>
    <property type="match status" value="2"/>
</dbReference>
<dbReference type="InterPro" id="IPR037382">
    <property type="entry name" value="Rsc/polybromo"/>
</dbReference>
<evidence type="ECO:0000256" key="8">
    <source>
        <dbReference type="PROSITE-ProRule" id="PRU00035"/>
    </source>
</evidence>
<dbReference type="GO" id="GO:0003682">
    <property type="term" value="F:chromatin binding"/>
    <property type="evidence" value="ECO:0007669"/>
    <property type="project" value="TreeGrafter"/>
</dbReference>
<proteinExistence type="predicted"/>
<evidence type="ECO:0000313" key="12">
    <source>
        <dbReference type="Proteomes" id="UP001152533"/>
    </source>
</evidence>